<comment type="similarity">
    <text evidence="3 9">Belongs to the EPSP synthase family.</text>
</comment>
<comment type="caution">
    <text evidence="9">Lacks conserved residue(s) required for the propagation of feature annotation.</text>
</comment>
<dbReference type="GO" id="GO:0003866">
    <property type="term" value="F:3-phosphoshikimate 1-carboxyvinyltransferase activity"/>
    <property type="evidence" value="ECO:0007669"/>
    <property type="project" value="UniProtKB-UniRule"/>
</dbReference>
<protein>
    <recommendedName>
        <fullName evidence="9">3-phosphoshikimate 1-carboxyvinyltransferase</fullName>
        <ecNumber evidence="9">2.5.1.19</ecNumber>
    </recommendedName>
    <alternativeName>
        <fullName evidence="9">5-enolpyruvylshikimate-3-phosphate synthase</fullName>
        <shortName evidence="9">EPSP synthase</shortName>
        <shortName evidence="9">EPSPS</shortName>
    </alternativeName>
</protein>
<dbReference type="GO" id="GO:0009073">
    <property type="term" value="P:aromatic amino acid family biosynthetic process"/>
    <property type="evidence" value="ECO:0007669"/>
    <property type="project" value="UniProtKB-KW"/>
</dbReference>
<comment type="subunit">
    <text evidence="9">Monomer.</text>
</comment>
<dbReference type="PIRSF" id="PIRSF000505">
    <property type="entry name" value="EPSPS"/>
    <property type="match status" value="1"/>
</dbReference>
<gene>
    <name evidence="9 11" type="primary">aroA</name>
    <name evidence="11" type="ORF">GOQ27_16670</name>
</gene>
<dbReference type="PROSITE" id="PS00885">
    <property type="entry name" value="EPSP_SYNTHASE_2"/>
    <property type="match status" value="1"/>
</dbReference>
<dbReference type="InterPro" id="IPR006264">
    <property type="entry name" value="EPSP_synthase"/>
</dbReference>
<keyword evidence="12" id="KW-1185">Reference proteome</keyword>
<feature type="binding site" evidence="9">
    <location>
        <position position="25"/>
    </location>
    <ligand>
        <name>3-phosphoshikimate</name>
        <dbReference type="ChEBI" id="CHEBI:145989"/>
    </ligand>
</feature>
<feature type="binding site" evidence="9">
    <location>
        <position position="120"/>
    </location>
    <ligand>
        <name>phosphoenolpyruvate</name>
        <dbReference type="ChEBI" id="CHEBI:58702"/>
    </ligand>
</feature>
<dbReference type="GO" id="GO:0005737">
    <property type="term" value="C:cytoplasm"/>
    <property type="evidence" value="ECO:0007669"/>
    <property type="project" value="UniProtKB-SubCell"/>
</dbReference>
<evidence type="ECO:0000256" key="2">
    <source>
        <dbReference type="ARBA" id="ARBA00004811"/>
    </source>
</evidence>
<dbReference type="Proteomes" id="UP000724672">
    <property type="component" value="Unassembled WGS sequence"/>
</dbReference>
<dbReference type="SUPFAM" id="SSF55205">
    <property type="entry name" value="EPT/RTPC-like"/>
    <property type="match status" value="1"/>
</dbReference>
<keyword evidence="4 9" id="KW-0963">Cytoplasm</keyword>
<evidence type="ECO:0000256" key="7">
    <source>
        <dbReference type="ARBA" id="ARBA00023141"/>
    </source>
</evidence>
<dbReference type="NCBIfam" id="TIGR01356">
    <property type="entry name" value="aroA"/>
    <property type="match status" value="1"/>
</dbReference>
<feature type="binding site" evidence="9">
    <location>
        <position position="20"/>
    </location>
    <ligand>
        <name>phosphoenolpyruvate</name>
        <dbReference type="ChEBI" id="CHEBI:58702"/>
    </ligand>
</feature>
<dbReference type="InterPro" id="IPR036968">
    <property type="entry name" value="Enolpyruvate_Tfrase_sf"/>
</dbReference>
<evidence type="ECO:0000256" key="3">
    <source>
        <dbReference type="ARBA" id="ARBA00009948"/>
    </source>
</evidence>
<dbReference type="GO" id="GO:0009423">
    <property type="term" value="P:chorismate biosynthetic process"/>
    <property type="evidence" value="ECO:0007669"/>
    <property type="project" value="UniProtKB-UniRule"/>
</dbReference>
<reference evidence="11" key="1">
    <citation type="submission" date="2019-12" db="EMBL/GenBank/DDBJ databases">
        <title>Clostridiaceae gen. nov. sp. nov., isolated from sediment in Xinjiang, China.</title>
        <authorList>
            <person name="Zhang R."/>
        </authorList>
    </citation>
    <scope>NUCLEOTIDE SEQUENCE</scope>
    <source>
        <strain evidence="11">D2Q-11</strain>
    </source>
</reference>
<feature type="binding site" evidence="9">
    <location>
        <position position="20"/>
    </location>
    <ligand>
        <name>3-phosphoshikimate</name>
        <dbReference type="ChEBI" id="CHEBI:145989"/>
    </ligand>
</feature>
<feature type="binding site" evidence="9">
    <location>
        <position position="386"/>
    </location>
    <ligand>
        <name>phosphoenolpyruvate</name>
        <dbReference type="ChEBI" id="CHEBI:58702"/>
    </ligand>
</feature>
<feature type="binding site" evidence="9">
    <location>
        <position position="340"/>
    </location>
    <ligand>
        <name>3-phosphoshikimate</name>
        <dbReference type="ChEBI" id="CHEBI:145989"/>
    </ligand>
</feature>
<comment type="subcellular location">
    <subcellularLocation>
        <location evidence="9">Cytoplasm</location>
    </subcellularLocation>
</comment>
<dbReference type="HAMAP" id="MF_00210">
    <property type="entry name" value="EPSP_synth"/>
    <property type="match status" value="1"/>
</dbReference>
<dbReference type="Gene3D" id="3.65.10.10">
    <property type="entry name" value="Enolpyruvate transferase domain"/>
    <property type="match status" value="2"/>
</dbReference>
<dbReference type="PROSITE" id="PS00104">
    <property type="entry name" value="EPSP_SYNTHASE_1"/>
    <property type="match status" value="1"/>
</dbReference>
<evidence type="ECO:0000256" key="1">
    <source>
        <dbReference type="ARBA" id="ARBA00002174"/>
    </source>
</evidence>
<dbReference type="InterPro" id="IPR001986">
    <property type="entry name" value="Enolpyruvate_Tfrase_dom"/>
</dbReference>
<comment type="caution">
    <text evidence="11">The sequence shown here is derived from an EMBL/GenBank/DDBJ whole genome shotgun (WGS) entry which is preliminary data.</text>
</comment>
<evidence type="ECO:0000256" key="9">
    <source>
        <dbReference type="HAMAP-Rule" id="MF_00210"/>
    </source>
</evidence>
<dbReference type="FunFam" id="3.65.10.10:FF:000005">
    <property type="entry name" value="3-phosphoshikimate 1-carboxyvinyltransferase"/>
    <property type="match status" value="1"/>
</dbReference>
<keyword evidence="6 9" id="KW-0808">Transferase</keyword>
<dbReference type="CDD" id="cd01556">
    <property type="entry name" value="EPSP_synthase"/>
    <property type="match status" value="1"/>
</dbReference>
<dbReference type="InterPro" id="IPR023193">
    <property type="entry name" value="EPSP_synthase_CS"/>
</dbReference>
<feature type="binding site" evidence="9">
    <location>
        <position position="92"/>
    </location>
    <ligand>
        <name>phosphoenolpyruvate</name>
        <dbReference type="ChEBI" id="CHEBI:58702"/>
    </ligand>
</feature>
<dbReference type="EC" id="2.5.1.19" evidence="9"/>
<dbReference type="InterPro" id="IPR013792">
    <property type="entry name" value="RNA3'P_cycl/enolpyr_Trfase_a/b"/>
</dbReference>
<feature type="binding site" evidence="9">
    <location>
        <position position="165"/>
    </location>
    <ligand>
        <name>3-phosphoshikimate</name>
        <dbReference type="ChEBI" id="CHEBI:145989"/>
    </ligand>
</feature>
<feature type="binding site" evidence="9">
    <location>
        <position position="21"/>
    </location>
    <ligand>
        <name>3-phosphoshikimate</name>
        <dbReference type="ChEBI" id="CHEBI:145989"/>
    </ligand>
</feature>
<evidence type="ECO:0000256" key="8">
    <source>
        <dbReference type="ARBA" id="ARBA00044633"/>
    </source>
</evidence>
<feature type="binding site" evidence="9">
    <location>
        <position position="167"/>
    </location>
    <ligand>
        <name>phosphoenolpyruvate</name>
        <dbReference type="ChEBI" id="CHEBI:58702"/>
    </ligand>
</feature>
<evidence type="ECO:0000256" key="6">
    <source>
        <dbReference type="ARBA" id="ARBA00022679"/>
    </source>
</evidence>
<feature type="binding site" evidence="9">
    <location>
        <position position="344"/>
    </location>
    <ligand>
        <name>phosphoenolpyruvate</name>
        <dbReference type="ChEBI" id="CHEBI:58702"/>
    </ligand>
</feature>
<feature type="domain" description="Enolpyruvate transferase" evidence="10">
    <location>
        <begin position="9"/>
        <end position="421"/>
    </location>
</feature>
<dbReference type="EMBL" id="WSFT01000053">
    <property type="protein sequence ID" value="MBS4540114.1"/>
    <property type="molecule type" value="Genomic_DNA"/>
</dbReference>
<keyword evidence="7 9" id="KW-0057">Aromatic amino acid biosynthesis</keyword>
<evidence type="ECO:0000313" key="12">
    <source>
        <dbReference type="Proteomes" id="UP000724672"/>
    </source>
</evidence>
<dbReference type="GO" id="GO:0008652">
    <property type="term" value="P:amino acid biosynthetic process"/>
    <property type="evidence" value="ECO:0007669"/>
    <property type="project" value="UniProtKB-KW"/>
</dbReference>
<comment type="pathway">
    <text evidence="2 9">Metabolic intermediate biosynthesis; chorismate biosynthesis; chorismate from D-erythrose 4-phosphate and phosphoenolpyruvate: step 6/7.</text>
</comment>
<feature type="active site" description="Proton acceptor" evidence="9">
    <location>
        <position position="313"/>
    </location>
</feature>
<dbReference type="RefSeq" id="WP_203368003.1">
    <property type="nucleotide sequence ID" value="NZ_WSFT01000053.1"/>
</dbReference>
<comment type="catalytic activity">
    <reaction evidence="8">
        <text>3-phosphoshikimate + phosphoenolpyruvate = 5-O-(1-carboxyvinyl)-3-phosphoshikimate + phosphate</text>
        <dbReference type="Rhea" id="RHEA:21256"/>
        <dbReference type="ChEBI" id="CHEBI:43474"/>
        <dbReference type="ChEBI" id="CHEBI:57701"/>
        <dbReference type="ChEBI" id="CHEBI:58702"/>
        <dbReference type="ChEBI" id="CHEBI:145989"/>
        <dbReference type="EC" id="2.5.1.19"/>
    </reaction>
    <physiologicalReaction direction="left-to-right" evidence="8">
        <dbReference type="Rhea" id="RHEA:21257"/>
    </physiologicalReaction>
</comment>
<dbReference type="PANTHER" id="PTHR21090:SF5">
    <property type="entry name" value="PENTAFUNCTIONAL AROM POLYPEPTIDE"/>
    <property type="match status" value="1"/>
</dbReference>
<dbReference type="AlphaFoldDB" id="A0A942ZAD1"/>
<evidence type="ECO:0000259" key="10">
    <source>
        <dbReference type="Pfam" id="PF00275"/>
    </source>
</evidence>
<evidence type="ECO:0000256" key="4">
    <source>
        <dbReference type="ARBA" id="ARBA00022490"/>
    </source>
</evidence>
<dbReference type="PANTHER" id="PTHR21090">
    <property type="entry name" value="AROM/DEHYDROQUINATE SYNTHASE"/>
    <property type="match status" value="1"/>
</dbReference>
<proteinExistence type="inferred from homology"/>
<evidence type="ECO:0000256" key="5">
    <source>
        <dbReference type="ARBA" id="ARBA00022605"/>
    </source>
</evidence>
<sequence>MNIKGGNISLNGEIDAPGDKSISHRAIMLGAISEGKTVIYNFLLGDDCINTINCFKDMGVNIEVDNTKVVIEGVGLNGLKKPVKELYVGNSGTTIRIISGILSGLDFKSTITGDKSIQKRPMKRIIEPLSQMGANIKGKNGEYPPLIITPSEKIQPITYYQKIASAQVKSSIMFLSLYTKGETRIVQPIKSRDHTEKMMKYFGVNVKEEENSVIIDSKEKPIGKEIFVPGDISSIAFFMVGALILKDSHVIIRNVGFNVTRIGIIDVLKDMGGNIKTYNFREVNNEPLVDIEVKTTKLKGVDIEGDIIPRLIDEIPIIAVAAACAEGITVIKNAEELKVKESNRLKAMVDNLSSMGVDIMETKDGMIINGTTELKASKIETYTDHRIAMSMIIAGLKAEGVTEIDDISSIKTSYPDFFKTLNELIN</sequence>
<evidence type="ECO:0000313" key="11">
    <source>
        <dbReference type="EMBL" id="MBS4540114.1"/>
    </source>
</evidence>
<keyword evidence="5 9" id="KW-0028">Amino-acid biosynthesis</keyword>
<accession>A0A942ZAD1</accession>
<feature type="binding site" evidence="9">
    <location>
        <position position="167"/>
    </location>
    <ligand>
        <name>3-phosphoshikimate</name>
        <dbReference type="ChEBI" id="CHEBI:145989"/>
    </ligand>
</feature>
<organism evidence="11 12">
    <name type="scientific">Anaeromonas frigoriresistens</name>
    <dbReference type="NCBI Taxonomy" id="2683708"/>
    <lineage>
        <taxon>Bacteria</taxon>
        <taxon>Bacillati</taxon>
        <taxon>Bacillota</taxon>
        <taxon>Tissierellia</taxon>
        <taxon>Tissierellales</taxon>
        <taxon>Thermohalobacteraceae</taxon>
        <taxon>Anaeromonas</taxon>
    </lineage>
</organism>
<comment type="function">
    <text evidence="1 9">Catalyzes the transfer of the enolpyruvyl moiety of phosphoenolpyruvate (PEP) to the 5-hydroxyl of shikimate-3-phosphate (S3P) to produce enolpyruvyl shikimate-3-phosphate and inorganic phosphate.</text>
</comment>
<dbReference type="FunFam" id="3.65.10.10:FF:000006">
    <property type="entry name" value="3-phosphoshikimate 1-carboxyvinyltransferase"/>
    <property type="match status" value="1"/>
</dbReference>
<dbReference type="Pfam" id="PF00275">
    <property type="entry name" value="EPSP_synthase"/>
    <property type="match status" value="1"/>
</dbReference>
<feature type="binding site" evidence="9">
    <location>
        <position position="313"/>
    </location>
    <ligand>
        <name>3-phosphoshikimate</name>
        <dbReference type="ChEBI" id="CHEBI:145989"/>
    </ligand>
</feature>
<name>A0A942ZAD1_9FIRM</name>